<organism evidence="2 3">
    <name type="scientific">Sulfitobacter sediminilitoris</name>
    <dbReference type="NCBI Taxonomy" id="2698830"/>
    <lineage>
        <taxon>Bacteria</taxon>
        <taxon>Pseudomonadati</taxon>
        <taxon>Pseudomonadota</taxon>
        <taxon>Alphaproteobacteria</taxon>
        <taxon>Rhodobacterales</taxon>
        <taxon>Roseobacteraceae</taxon>
        <taxon>Sulfitobacter</taxon>
    </lineage>
</organism>
<evidence type="ECO:0008006" key="4">
    <source>
        <dbReference type="Google" id="ProtNLM"/>
    </source>
</evidence>
<dbReference type="Proteomes" id="UP000468591">
    <property type="component" value="Unassembled WGS sequence"/>
</dbReference>
<keyword evidence="3" id="KW-1185">Reference proteome</keyword>
<protein>
    <recommendedName>
        <fullName evidence="4">Intrinsic membrane protein PufX</fullName>
    </recommendedName>
</protein>
<dbReference type="Gene3D" id="1.20.5.920">
    <property type="entry name" value="rhodobacter sphaeroides pufx membrane protein"/>
    <property type="match status" value="1"/>
</dbReference>
<dbReference type="EMBL" id="JAABNT010000012">
    <property type="protein sequence ID" value="NEK24126.1"/>
    <property type="molecule type" value="Genomic_DNA"/>
</dbReference>
<dbReference type="AlphaFoldDB" id="A0A6P0CGC8"/>
<proteinExistence type="predicted"/>
<gene>
    <name evidence="2" type="ORF">GV827_17195</name>
</gene>
<keyword evidence="1" id="KW-1133">Transmembrane helix</keyword>
<comment type="caution">
    <text evidence="2">The sequence shown here is derived from an EMBL/GenBank/DDBJ whole genome shotgun (WGS) entry which is preliminary data.</text>
</comment>
<evidence type="ECO:0000256" key="1">
    <source>
        <dbReference type="SAM" id="Phobius"/>
    </source>
</evidence>
<dbReference type="InterPro" id="IPR020169">
    <property type="entry name" value="Intrinsic_membrane_PufX"/>
</dbReference>
<keyword evidence="1" id="KW-0812">Transmembrane</keyword>
<accession>A0A6P0CGC8</accession>
<evidence type="ECO:0000313" key="3">
    <source>
        <dbReference type="Proteomes" id="UP000468591"/>
    </source>
</evidence>
<keyword evidence="1" id="KW-0472">Membrane</keyword>
<reference evidence="2 3" key="1">
    <citation type="submission" date="2020-01" db="EMBL/GenBank/DDBJ databases">
        <title>Sulfitobacter sediminilitoris sp. nov., isolated from a tidal flat.</title>
        <authorList>
            <person name="Park S."/>
            <person name="Yoon J.-H."/>
        </authorList>
    </citation>
    <scope>NUCLEOTIDE SEQUENCE [LARGE SCALE GENOMIC DNA]</scope>
    <source>
        <strain evidence="2 3">JBTF-M27</strain>
    </source>
</reference>
<dbReference type="Pfam" id="PF11511">
    <property type="entry name" value="RhodobacterPufX"/>
    <property type="match status" value="1"/>
</dbReference>
<name>A0A6P0CGC8_9RHOB</name>
<dbReference type="RefSeq" id="WP_164355049.1">
    <property type="nucleotide sequence ID" value="NZ_JAABNT010000012.1"/>
</dbReference>
<feature type="transmembrane region" description="Helical" evidence="1">
    <location>
        <begin position="29"/>
        <end position="49"/>
    </location>
</feature>
<evidence type="ECO:0000313" key="2">
    <source>
        <dbReference type="EMBL" id="NEK24126.1"/>
    </source>
</evidence>
<sequence>MSDNNDYLRTGEGDFRLRADVTALMLKGAGYAALFCFAVGFLIWVIYAIGQLLPEQSKEADDPTPFSYNLTVEDTTVS</sequence>